<dbReference type="STRING" id="1801754.A3D42_00305"/>
<evidence type="ECO:0000313" key="2">
    <source>
        <dbReference type="EMBL" id="OGI77943.1"/>
    </source>
</evidence>
<reference evidence="2 3" key="1">
    <citation type="journal article" date="2016" name="Nat. Commun.">
        <title>Thousands of microbial genomes shed light on interconnected biogeochemical processes in an aquifer system.</title>
        <authorList>
            <person name="Anantharaman K."/>
            <person name="Brown C.T."/>
            <person name="Hug L.A."/>
            <person name="Sharon I."/>
            <person name="Castelle C.J."/>
            <person name="Probst A.J."/>
            <person name="Thomas B.C."/>
            <person name="Singh A."/>
            <person name="Wilkins M.J."/>
            <person name="Karaoz U."/>
            <person name="Brodie E.L."/>
            <person name="Williams K.H."/>
            <person name="Hubbard S.S."/>
            <person name="Banfield J.F."/>
        </authorList>
    </citation>
    <scope>NUCLEOTIDE SEQUENCE [LARGE SCALE GENOMIC DNA]</scope>
</reference>
<dbReference type="EMBL" id="MFUE01000006">
    <property type="protein sequence ID" value="OGI77943.1"/>
    <property type="molecule type" value="Genomic_DNA"/>
</dbReference>
<gene>
    <name evidence="2" type="ORF">A3D42_00305</name>
</gene>
<keyword evidence="1" id="KW-0812">Transmembrane</keyword>
<accession>A0A1F6W7S0</accession>
<evidence type="ECO:0000313" key="3">
    <source>
        <dbReference type="Proteomes" id="UP000177777"/>
    </source>
</evidence>
<comment type="caution">
    <text evidence="2">The sequence shown here is derived from an EMBL/GenBank/DDBJ whole genome shotgun (WGS) entry which is preliminary data.</text>
</comment>
<proteinExistence type="predicted"/>
<evidence type="ECO:0008006" key="4">
    <source>
        <dbReference type="Google" id="ProtNLM"/>
    </source>
</evidence>
<dbReference type="AlphaFoldDB" id="A0A1F6W7S0"/>
<organism evidence="2 3">
    <name type="scientific">Candidatus Nomurabacteria bacterium RIFCSPHIGHO2_02_FULL_41_18</name>
    <dbReference type="NCBI Taxonomy" id="1801754"/>
    <lineage>
        <taxon>Bacteria</taxon>
        <taxon>Candidatus Nomuraibacteriota</taxon>
    </lineage>
</organism>
<feature type="transmembrane region" description="Helical" evidence="1">
    <location>
        <begin position="23"/>
        <end position="51"/>
    </location>
</feature>
<protein>
    <recommendedName>
        <fullName evidence="4">Cell division protein FtsL</fullName>
    </recommendedName>
</protein>
<evidence type="ECO:0000256" key="1">
    <source>
        <dbReference type="SAM" id="Phobius"/>
    </source>
</evidence>
<name>A0A1F6W7S0_9BACT</name>
<keyword evidence="1" id="KW-1133">Transmembrane helix</keyword>
<keyword evidence="1" id="KW-0472">Membrane</keyword>
<dbReference type="Proteomes" id="UP000177777">
    <property type="component" value="Unassembled WGS sequence"/>
</dbReference>
<sequence>MKQAGLKLKMYVEKTDVIRDSVFFGYILHVMFGAFGVLAIAYVVILGNMIFNINERKSLEKEVSTLSSEVGELELEYLALSKKVDLGLSRTLGFKEAKPAFAARKSLGFDTSNLTTEPDNEI</sequence>